<gene>
    <name evidence="1" type="ORF">H5410_004891</name>
</gene>
<keyword evidence="2" id="KW-1185">Reference proteome</keyword>
<organism evidence="1 2">
    <name type="scientific">Solanum commersonii</name>
    <name type="common">Commerson's wild potato</name>
    <name type="synonym">Commerson's nightshade</name>
    <dbReference type="NCBI Taxonomy" id="4109"/>
    <lineage>
        <taxon>Eukaryota</taxon>
        <taxon>Viridiplantae</taxon>
        <taxon>Streptophyta</taxon>
        <taxon>Embryophyta</taxon>
        <taxon>Tracheophyta</taxon>
        <taxon>Spermatophyta</taxon>
        <taxon>Magnoliopsida</taxon>
        <taxon>eudicotyledons</taxon>
        <taxon>Gunneridae</taxon>
        <taxon>Pentapetalae</taxon>
        <taxon>asterids</taxon>
        <taxon>lamiids</taxon>
        <taxon>Solanales</taxon>
        <taxon>Solanaceae</taxon>
        <taxon>Solanoideae</taxon>
        <taxon>Solaneae</taxon>
        <taxon>Solanum</taxon>
    </lineage>
</organism>
<proteinExistence type="predicted"/>
<comment type="caution">
    <text evidence="1">The sequence shown here is derived from an EMBL/GenBank/DDBJ whole genome shotgun (WGS) entry which is preliminary data.</text>
</comment>
<name>A0A9J6A545_SOLCO</name>
<reference evidence="1 2" key="1">
    <citation type="submission" date="2020-09" db="EMBL/GenBank/DDBJ databases">
        <title>De no assembly of potato wild relative species, Solanum commersonii.</title>
        <authorList>
            <person name="Cho K."/>
        </authorList>
    </citation>
    <scope>NUCLEOTIDE SEQUENCE [LARGE SCALE GENOMIC DNA]</scope>
    <source>
        <strain evidence="1">LZ3.2</strain>
        <tissue evidence="1">Leaf</tissue>
    </source>
</reference>
<protein>
    <submittedName>
        <fullName evidence="1">Uncharacterized protein</fullName>
    </submittedName>
</protein>
<accession>A0A9J6A545</accession>
<dbReference type="AlphaFoldDB" id="A0A9J6A545"/>
<dbReference type="OrthoDB" id="1324021at2759"/>
<dbReference type="Proteomes" id="UP000824120">
    <property type="component" value="Chromosome 2"/>
</dbReference>
<sequence length="77" mass="9155">MCSRDMIVLYEYLKNIVVIYLLRVRTDHLHKKKMRIFGNRVQVNRLEVQSTASQKRRIRRKILGIVVHHPKASMVGI</sequence>
<dbReference type="EMBL" id="JACXVP010000002">
    <property type="protein sequence ID" value="KAG5619673.1"/>
    <property type="molecule type" value="Genomic_DNA"/>
</dbReference>
<evidence type="ECO:0000313" key="2">
    <source>
        <dbReference type="Proteomes" id="UP000824120"/>
    </source>
</evidence>
<evidence type="ECO:0000313" key="1">
    <source>
        <dbReference type="EMBL" id="KAG5619673.1"/>
    </source>
</evidence>